<evidence type="ECO:0008006" key="5">
    <source>
        <dbReference type="Google" id="ProtNLM"/>
    </source>
</evidence>
<dbReference type="EMBL" id="ML119735">
    <property type="protein sequence ID" value="RPA76887.1"/>
    <property type="molecule type" value="Genomic_DNA"/>
</dbReference>
<keyword evidence="4" id="KW-1185">Reference proteome</keyword>
<protein>
    <recommendedName>
        <fullName evidence="5">Extracellular membrane protein CFEM domain-containing protein</fullName>
    </recommendedName>
</protein>
<evidence type="ECO:0000256" key="1">
    <source>
        <dbReference type="SAM" id="MobiDB-lite"/>
    </source>
</evidence>
<organism evidence="3 4">
    <name type="scientific">Ascobolus immersus RN42</name>
    <dbReference type="NCBI Taxonomy" id="1160509"/>
    <lineage>
        <taxon>Eukaryota</taxon>
        <taxon>Fungi</taxon>
        <taxon>Dikarya</taxon>
        <taxon>Ascomycota</taxon>
        <taxon>Pezizomycotina</taxon>
        <taxon>Pezizomycetes</taxon>
        <taxon>Pezizales</taxon>
        <taxon>Ascobolaceae</taxon>
        <taxon>Ascobolus</taxon>
    </lineage>
</organism>
<feature type="compositionally biased region" description="Polar residues" evidence="1">
    <location>
        <begin position="192"/>
        <end position="202"/>
    </location>
</feature>
<evidence type="ECO:0000313" key="4">
    <source>
        <dbReference type="Proteomes" id="UP000275078"/>
    </source>
</evidence>
<proteinExistence type="predicted"/>
<dbReference type="AlphaFoldDB" id="A0A3N4HUC5"/>
<evidence type="ECO:0000256" key="2">
    <source>
        <dbReference type="SAM" id="SignalP"/>
    </source>
</evidence>
<accession>A0A3N4HUC5</accession>
<feature type="chain" id="PRO_5018057291" description="Extracellular membrane protein CFEM domain-containing protein" evidence="2">
    <location>
        <begin position="19"/>
        <end position="226"/>
    </location>
</feature>
<evidence type="ECO:0000313" key="3">
    <source>
        <dbReference type="EMBL" id="RPA76887.1"/>
    </source>
</evidence>
<sequence>MYPSTFLLAFFGPALIAASTNTTSDDASSIPNITNLTDLDSLINTFDPCDRRCTREFSLARFNTKALYPECNTVTGQTNEKVDWPCFCQLYGDSPSVDAKTLLDSTSEVNKTLTAIDDQLEKCLDELVAIPELECNDKDTKWEAHADKFHKYCKETYASDKKPNDTTTDPKNGSDTSDGTKTGEKNGDKSTEGGSKSSSATMSARRDIVTCGALILSVVFMSTTLS</sequence>
<keyword evidence="2" id="KW-0732">Signal</keyword>
<feature type="compositionally biased region" description="Basic and acidic residues" evidence="1">
    <location>
        <begin position="181"/>
        <end position="191"/>
    </location>
</feature>
<feature type="signal peptide" evidence="2">
    <location>
        <begin position="1"/>
        <end position="18"/>
    </location>
</feature>
<gene>
    <name evidence="3" type="ORF">BJ508DRAFT_330666</name>
</gene>
<name>A0A3N4HUC5_ASCIM</name>
<feature type="compositionally biased region" description="Polar residues" evidence="1">
    <location>
        <begin position="165"/>
        <end position="180"/>
    </location>
</feature>
<reference evidence="3 4" key="1">
    <citation type="journal article" date="2018" name="Nat. Ecol. Evol.">
        <title>Pezizomycetes genomes reveal the molecular basis of ectomycorrhizal truffle lifestyle.</title>
        <authorList>
            <person name="Murat C."/>
            <person name="Payen T."/>
            <person name="Noel B."/>
            <person name="Kuo A."/>
            <person name="Morin E."/>
            <person name="Chen J."/>
            <person name="Kohler A."/>
            <person name="Krizsan K."/>
            <person name="Balestrini R."/>
            <person name="Da Silva C."/>
            <person name="Montanini B."/>
            <person name="Hainaut M."/>
            <person name="Levati E."/>
            <person name="Barry K.W."/>
            <person name="Belfiori B."/>
            <person name="Cichocki N."/>
            <person name="Clum A."/>
            <person name="Dockter R.B."/>
            <person name="Fauchery L."/>
            <person name="Guy J."/>
            <person name="Iotti M."/>
            <person name="Le Tacon F."/>
            <person name="Lindquist E.A."/>
            <person name="Lipzen A."/>
            <person name="Malagnac F."/>
            <person name="Mello A."/>
            <person name="Molinier V."/>
            <person name="Miyauchi S."/>
            <person name="Poulain J."/>
            <person name="Riccioni C."/>
            <person name="Rubini A."/>
            <person name="Sitrit Y."/>
            <person name="Splivallo R."/>
            <person name="Traeger S."/>
            <person name="Wang M."/>
            <person name="Zifcakova L."/>
            <person name="Wipf D."/>
            <person name="Zambonelli A."/>
            <person name="Paolocci F."/>
            <person name="Nowrousian M."/>
            <person name="Ottonello S."/>
            <person name="Baldrian P."/>
            <person name="Spatafora J.W."/>
            <person name="Henrissat B."/>
            <person name="Nagy L.G."/>
            <person name="Aury J.M."/>
            <person name="Wincker P."/>
            <person name="Grigoriev I.V."/>
            <person name="Bonfante P."/>
            <person name="Martin F.M."/>
        </authorList>
    </citation>
    <scope>NUCLEOTIDE SEQUENCE [LARGE SCALE GENOMIC DNA]</scope>
    <source>
        <strain evidence="3 4">RN42</strain>
    </source>
</reference>
<dbReference type="Proteomes" id="UP000275078">
    <property type="component" value="Unassembled WGS sequence"/>
</dbReference>
<feature type="region of interest" description="Disordered" evidence="1">
    <location>
        <begin position="160"/>
        <end position="202"/>
    </location>
</feature>